<dbReference type="PANTHER" id="PTHR47547">
    <property type="match status" value="1"/>
</dbReference>
<organism evidence="7 9">
    <name type="scientific">Heyndrickxia ginsengihumi</name>
    <dbReference type="NCBI Taxonomy" id="363870"/>
    <lineage>
        <taxon>Bacteria</taxon>
        <taxon>Bacillati</taxon>
        <taxon>Bacillota</taxon>
        <taxon>Bacilli</taxon>
        <taxon>Bacillales</taxon>
        <taxon>Bacillaceae</taxon>
        <taxon>Heyndrickxia</taxon>
    </lineage>
</organism>
<feature type="transmembrane region" description="Helical" evidence="6">
    <location>
        <begin position="274"/>
        <end position="296"/>
    </location>
</feature>
<dbReference type="GO" id="GO:0016020">
    <property type="term" value="C:membrane"/>
    <property type="evidence" value="ECO:0007669"/>
    <property type="project" value="UniProtKB-SubCell"/>
</dbReference>
<sequence>MQQGKFKKKLNLLDLTMLGIGSIIGSGWLYASLRGANYAGSLAWLPWVIGAVAVILIGLVYGELGAALPRAGGFVKYPDYSHGSVVGFMIGFISMLAYSSTAGVEVEAVRQYATYWWPALTDKSGAPTAIGFIIQIGLLVVFFLLNYWSVNIFSKINTIVTIFKFIVPTVTIIALFMFFHPGNFHVGHAAPGGVSGVFQAVANAGIVFAFLGFRQAIDFAGEAKNPKRDVPLAIILAVCAGLIVYILLQIAFLGAVPADHLLHGWATLQFDSPFANLAAAVGLSWLTGLILFDAVISPAGTGNIYLSGTTRVIFAWAQNGYFYSIFRKVDPRTGVPRGAMWVTLILGILWTLPGQFQAWSGLISAVTSATVLTYMVGPVSAIAFRKQLPNMERPFRLPGMSIIAPLAFISATLITYWSGWTVDSLLVGLTIASLILYFAFVDKDPEFGKGKISIKEDFKSSIWLLVYFVFLLVFSYLGTFKGSDTGVGFLGIKGGIGVIPAPWDTICVAVLSLIPFYIGANTGLKNPRVRDENESEDEETANVHSAI</sequence>
<evidence type="ECO:0000256" key="2">
    <source>
        <dbReference type="ARBA" id="ARBA00022692"/>
    </source>
</evidence>
<dbReference type="InterPro" id="IPR052962">
    <property type="entry name" value="AA_Transporter_AGT"/>
</dbReference>
<gene>
    <name evidence="8" type="ORF">G4D61_07655</name>
    <name evidence="7" type="ORF">NG54_15275</name>
</gene>
<dbReference type="Proteomes" id="UP000030588">
    <property type="component" value="Unassembled WGS sequence"/>
</dbReference>
<feature type="region of interest" description="Disordered" evidence="5">
    <location>
        <begin position="528"/>
        <end position="547"/>
    </location>
</feature>
<evidence type="ECO:0000256" key="5">
    <source>
        <dbReference type="SAM" id="MobiDB-lite"/>
    </source>
</evidence>
<feature type="transmembrane region" description="Helical" evidence="6">
    <location>
        <begin position="358"/>
        <end position="383"/>
    </location>
</feature>
<name>A0A0A6VA90_9BACI</name>
<evidence type="ECO:0000256" key="4">
    <source>
        <dbReference type="ARBA" id="ARBA00023136"/>
    </source>
</evidence>
<dbReference type="PIRSF" id="PIRSF006060">
    <property type="entry name" value="AA_transporter"/>
    <property type="match status" value="1"/>
</dbReference>
<keyword evidence="3 6" id="KW-1133">Transmembrane helix</keyword>
<feature type="transmembrane region" description="Helical" evidence="6">
    <location>
        <begin position="192"/>
        <end position="211"/>
    </location>
</feature>
<feature type="transmembrane region" description="Helical" evidence="6">
    <location>
        <begin position="159"/>
        <end position="180"/>
    </location>
</feature>
<dbReference type="RefSeq" id="WP_025729317.1">
    <property type="nucleotide sequence ID" value="NZ_JAAIWK010000009.1"/>
</dbReference>
<feature type="transmembrane region" description="Helical" evidence="6">
    <location>
        <begin position="12"/>
        <end position="31"/>
    </location>
</feature>
<accession>A0A0A6VA90</accession>
<keyword evidence="4 6" id="KW-0472">Membrane</keyword>
<dbReference type="EMBL" id="JRUN01000057">
    <property type="protein sequence ID" value="KHD84481.1"/>
    <property type="molecule type" value="Genomic_DNA"/>
</dbReference>
<evidence type="ECO:0000313" key="8">
    <source>
        <dbReference type="EMBL" id="NEY19843.1"/>
    </source>
</evidence>
<dbReference type="STRING" id="363870.NG54_15275"/>
<dbReference type="GO" id="GO:0022857">
    <property type="term" value="F:transmembrane transporter activity"/>
    <property type="evidence" value="ECO:0007669"/>
    <property type="project" value="InterPro"/>
</dbReference>
<comment type="caution">
    <text evidence="7">The sequence shown here is derived from an EMBL/GenBank/DDBJ whole genome shotgun (WGS) entry which is preliminary data.</text>
</comment>
<dbReference type="Gene3D" id="1.20.1740.10">
    <property type="entry name" value="Amino acid/polyamine transporter I"/>
    <property type="match status" value="1"/>
</dbReference>
<dbReference type="InterPro" id="IPR002293">
    <property type="entry name" value="AA/rel_permease1"/>
</dbReference>
<reference evidence="8 10" key="2">
    <citation type="submission" date="2020-02" db="EMBL/GenBank/DDBJ databases">
        <authorList>
            <person name="Feng H."/>
        </authorList>
    </citation>
    <scope>NUCLEOTIDE SEQUENCE [LARGE SCALE GENOMIC DNA]</scope>
    <source>
        <strain evidence="8 10">Gsoil 114</strain>
    </source>
</reference>
<feature type="transmembrane region" description="Helical" evidence="6">
    <location>
        <begin position="43"/>
        <end position="64"/>
    </location>
</feature>
<protein>
    <submittedName>
        <fullName evidence="8">APC family permease</fullName>
    </submittedName>
    <submittedName>
        <fullName evidence="7">Aspartate:proton symporter</fullName>
    </submittedName>
</protein>
<keyword evidence="10" id="KW-1185">Reference proteome</keyword>
<feature type="transmembrane region" description="Helical" evidence="6">
    <location>
        <begin position="424"/>
        <end position="441"/>
    </location>
</feature>
<dbReference type="OrthoDB" id="9804700at2"/>
<reference evidence="8 10" key="3">
    <citation type="submission" date="2020-03" db="EMBL/GenBank/DDBJ databases">
        <title>Bacillus aquiflavi sp. nov., isolated from yellow water of strong flavor Chinese baijiu in Yibin region of China.</title>
        <authorList>
            <person name="Xie J."/>
        </authorList>
    </citation>
    <scope>NUCLEOTIDE SEQUENCE [LARGE SCALE GENOMIC DNA]</scope>
    <source>
        <strain evidence="8 10">Gsoil 114</strain>
    </source>
</reference>
<evidence type="ECO:0000256" key="3">
    <source>
        <dbReference type="ARBA" id="ARBA00022989"/>
    </source>
</evidence>
<dbReference type="EMBL" id="JAAIWK010000009">
    <property type="protein sequence ID" value="NEY19843.1"/>
    <property type="molecule type" value="Genomic_DNA"/>
</dbReference>
<keyword evidence="2 6" id="KW-0812">Transmembrane</keyword>
<dbReference type="AlphaFoldDB" id="A0A0A6VA90"/>
<evidence type="ECO:0000313" key="7">
    <source>
        <dbReference type="EMBL" id="KHD84481.1"/>
    </source>
</evidence>
<evidence type="ECO:0000313" key="9">
    <source>
        <dbReference type="Proteomes" id="UP000030588"/>
    </source>
</evidence>
<feature type="transmembrane region" description="Helical" evidence="6">
    <location>
        <begin position="334"/>
        <end position="352"/>
    </location>
</feature>
<reference evidence="7 9" key="1">
    <citation type="submission" date="2014-10" db="EMBL/GenBank/DDBJ databases">
        <title>Draft genome of phytase producing Bacillus ginsengihumi strain M2.11.</title>
        <authorList>
            <person name="Toymentseva A."/>
            <person name="Boulygina E.A."/>
            <person name="Kazakov S.V."/>
            <person name="Kayumov I."/>
            <person name="Suleimanova A.D."/>
            <person name="Mardanova A.M."/>
            <person name="Maria S.N."/>
            <person name="Sergey M.Y."/>
            <person name="Sharipova M.R."/>
        </authorList>
    </citation>
    <scope>NUCLEOTIDE SEQUENCE [LARGE SCALE GENOMIC DNA]</scope>
    <source>
        <strain evidence="7 9">M2.11</strain>
    </source>
</reference>
<dbReference type="PANTHER" id="PTHR47547:SF1">
    <property type="entry name" value="ASPARTATE-PROTON SYMPORTER"/>
    <property type="match status" value="1"/>
</dbReference>
<feature type="transmembrane region" description="Helical" evidence="6">
    <location>
        <begin position="85"/>
        <end position="104"/>
    </location>
</feature>
<feature type="transmembrane region" description="Helical" evidence="6">
    <location>
        <begin position="232"/>
        <end position="254"/>
    </location>
</feature>
<evidence type="ECO:0000256" key="6">
    <source>
        <dbReference type="SAM" id="Phobius"/>
    </source>
</evidence>
<comment type="subcellular location">
    <subcellularLocation>
        <location evidence="1">Membrane</location>
        <topology evidence="1">Multi-pass membrane protein</topology>
    </subcellularLocation>
</comment>
<feature type="transmembrane region" description="Helical" evidence="6">
    <location>
        <begin position="395"/>
        <end position="418"/>
    </location>
</feature>
<feature type="transmembrane region" description="Helical" evidence="6">
    <location>
        <begin position="124"/>
        <end position="147"/>
    </location>
</feature>
<feature type="transmembrane region" description="Helical" evidence="6">
    <location>
        <begin position="500"/>
        <end position="520"/>
    </location>
</feature>
<dbReference type="Pfam" id="PF13520">
    <property type="entry name" value="AA_permease_2"/>
    <property type="match status" value="1"/>
</dbReference>
<proteinExistence type="predicted"/>
<evidence type="ECO:0000256" key="1">
    <source>
        <dbReference type="ARBA" id="ARBA00004141"/>
    </source>
</evidence>
<dbReference type="Proteomes" id="UP000476934">
    <property type="component" value="Unassembled WGS sequence"/>
</dbReference>
<feature type="transmembrane region" description="Helical" evidence="6">
    <location>
        <begin position="462"/>
        <end position="480"/>
    </location>
</feature>
<evidence type="ECO:0000313" key="10">
    <source>
        <dbReference type="Proteomes" id="UP000476934"/>
    </source>
</evidence>